<dbReference type="Gene3D" id="3.30.1120.120">
    <property type="match status" value="1"/>
</dbReference>
<evidence type="ECO:0000256" key="1">
    <source>
        <dbReference type="SAM" id="MobiDB-lite"/>
    </source>
</evidence>
<reference evidence="3 4" key="1">
    <citation type="submission" date="2024-05" db="EMBL/GenBank/DDBJ databases">
        <title>A draft genome resource for the thread blight pathogen Marasmius tenuissimus strain MS-2.</title>
        <authorList>
            <person name="Yulfo-Soto G.E."/>
            <person name="Baruah I.K."/>
            <person name="Amoako-Attah I."/>
            <person name="Bukari Y."/>
            <person name="Meinhardt L.W."/>
            <person name="Bailey B.A."/>
            <person name="Cohen S.P."/>
        </authorList>
    </citation>
    <scope>NUCLEOTIDE SEQUENCE [LARGE SCALE GENOMIC DNA]</scope>
    <source>
        <strain evidence="3 4">MS-2</strain>
    </source>
</reference>
<sequence>MPSETRAPFREIQQNVDLRRILSEEISADSLKPLERRAASDPHPHPKRAKPLPPGKLAPLTAPPRGLFNVPSSSSLGTATRRRQSEDKLESTSDETQSVTTQDSESDTTILPIGTVRPTAFSTTLLSPRVHKTVNGQITILPSRSALVDFREGERRRGRRGVEVFVVSPTGHEVVLSSVLGDGMLTIEQVKIYDAPDLNTAPSCVDPNCESKETYELENLPGRFWKSYNDAGVLVARIKQRTPRFSSPPPPPRKRSRRIMVTLRRGGYGIRDRVRTLEVSSVKGKGKEWKTKTYHVPSDSESDSFEISGLTDEEQDAVQSLQRFLRVCREVEAGDVVQAPNKDFKFTPSETLAGSGSTRTIGIGKPLSLSLSTIDLVRRPVKFSASVTTTTTGKYQDKDARVSTFDHTTRKALDQDQDVTPSWARDSSLGLEGGLAVQSRFIPGVGWCIRHNSRVSQGGRYKIMFLDGAVLDVDADEEWAELVGRDGVRDRRTIRQCHLDRVLGERMKVFHEFVSLYDEGGGDT</sequence>
<evidence type="ECO:0000313" key="4">
    <source>
        <dbReference type="Proteomes" id="UP001437256"/>
    </source>
</evidence>
<evidence type="ECO:0000259" key="2">
    <source>
        <dbReference type="PROSITE" id="PS51984"/>
    </source>
</evidence>
<name>A0ABR2ZG34_9AGAR</name>
<dbReference type="PROSITE" id="PS51984">
    <property type="entry name" value="CPB1"/>
    <property type="match status" value="1"/>
</dbReference>
<comment type="caution">
    <text evidence="3">The sequence shown here is derived from an EMBL/GenBank/DDBJ whole genome shotgun (WGS) entry which is preliminary data.</text>
</comment>
<feature type="domain" description="Cryptic POLO box 1 (CPB1)" evidence="2">
    <location>
        <begin position="113"/>
        <end position="241"/>
    </location>
</feature>
<feature type="region of interest" description="Disordered" evidence="1">
    <location>
        <begin position="25"/>
        <end position="107"/>
    </location>
</feature>
<protein>
    <recommendedName>
        <fullName evidence="2">Cryptic POLO box 1 (CPB1) domain-containing protein</fullName>
    </recommendedName>
</protein>
<gene>
    <name evidence="3" type="ORF">AAF712_013034</name>
</gene>
<accession>A0ABR2ZG34</accession>
<evidence type="ECO:0000313" key="3">
    <source>
        <dbReference type="EMBL" id="KAL0060187.1"/>
    </source>
</evidence>
<dbReference type="InterPro" id="IPR033699">
    <property type="entry name" value="POLO_box_Plk4_1"/>
</dbReference>
<dbReference type="EMBL" id="JBBXMP010000188">
    <property type="protein sequence ID" value="KAL0060187.1"/>
    <property type="molecule type" value="Genomic_DNA"/>
</dbReference>
<organism evidence="3 4">
    <name type="scientific">Marasmius tenuissimus</name>
    <dbReference type="NCBI Taxonomy" id="585030"/>
    <lineage>
        <taxon>Eukaryota</taxon>
        <taxon>Fungi</taxon>
        <taxon>Dikarya</taxon>
        <taxon>Basidiomycota</taxon>
        <taxon>Agaricomycotina</taxon>
        <taxon>Agaricomycetes</taxon>
        <taxon>Agaricomycetidae</taxon>
        <taxon>Agaricales</taxon>
        <taxon>Marasmiineae</taxon>
        <taxon>Marasmiaceae</taxon>
        <taxon>Marasmius</taxon>
    </lineage>
</organism>
<feature type="compositionally biased region" description="Polar residues" evidence="1">
    <location>
        <begin position="94"/>
        <end position="107"/>
    </location>
</feature>
<dbReference type="Proteomes" id="UP001437256">
    <property type="component" value="Unassembled WGS sequence"/>
</dbReference>
<keyword evidence="4" id="KW-1185">Reference proteome</keyword>
<feature type="compositionally biased region" description="Basic and acidic residues" evidence="1">
    <location>
        <begin position="32"/>
        <end position="44"/>
    </location>
</feature>
<dbReference type="InterPro" id="IPR046437">
    <property type="entry name" value="Ser_Thr-PK_POLO_box_1_sf"/>
</dbReference>
<proteinExistence type="predicted"/>